<accession>A0A4U0UH57</accession>
<evidence type="ECO:0000313" key="3">
    <source>
        <dbReference type="EMBL" id="TKA34943.1"/>
    </source>
</evidence>
<dbReference type="PANTHER" id="PTHR35519">
    <property type="entry name" value="MEMBRANE PROTEINS"/>
    <property type="match status" value="1"/>
</dbReference>
<name>A0A4U0UH57_9PEZI</name>
<keyword evidence="2" id="KW-1133">Transmembrane helix</keyword>
<feature type="compositionally biased region" description="Basic and acidic residues" evidence="1">
    <location>
        <begin position="180"/>
        <end position="192"/>
    </location>
</feature>
<feature type="transmembrane region" description="Helical" evidence="2">
    <location>
        <begin position="91"/>
        <end position="111"/>
    </location>
</feature>
<evidence type="ECO:0000313" key="4">
    <source>
        <dbReference type="Proteomes" id="UP000310066"/>
    </source>
</evidence>
<feature type="transmembrane region" description="Helical" evidence="2">
    <location>
        <begin position="131"/>
        <end position="150"/>
    </location>
</feature>
<dbReference type="STRING" id="329885.A0A4U0UH57"/>
<keyword evidence="2" id="KW-0812">Transmembrane</keyword>
<dbReference type="Pfam" id="PF13430">
    <property type="entry name" value="DUF4112"/>
    <property type="match status" value="1"/>
</dbReference>
<keyword evidence="2" id="KW-0472">Membrane</keyword>
<feature type="compositionally biased region" description="Basic and acidic residues" evidence="1">
    <location>
        <begin position="224"/>
        <end position="237"/>
    </location>
</feature>
<organism evidence="3 4">
    <name type="scientific">Friedmanniomyces endolithicus</name>
    <dbReference type="NCBI Taxonomy" id="329885"/>
    <lineage>
        <taxon>Eukaryota</taxon>
        <taxon>Fungi</taxon>
        <taxon>Dikarya</taxon>
        <taxon>Ascomycota</taxon>
        <taxon>Pezizomycotina</taxon>
        <taxon>Dothideomycetes</taxon>
        <taxon>Dothideomycetidae</taxon>
        <taxon>Mycosphaerellales</taxon>
        <taxon>Teratosphaeriaceae</taxon>
        <taxon>Friedmanniomyces</taxon>
    </lineage>
</organism>
<sequence length="237" mass="26270">MAAAVGKFAAQKLLNKHMKEYAGKKVEQGDDPYFALIADPKRPGKTKKVKKQIPSYIPDHDALILASVKRSAYRLDMCLFNFLGIRFGWEAVIGLIPFAGDAVGVAMAYLILQKCAKIDGGLPSAVRTRMLINIVLDFVVGLVPFIGDLADAAFKCNTKNVALLEKHLDAKYKPGLPTGRDGRDDVGGVDREKRRKNRQSGIYALNDPPPATTFEEFSEDEEEERRYGRQETGRVAR</sequence>
<gene>
    <name evidence="3" type="ORF">B0A54_13906</name>
</gene>
<dbReference type="Proteomes" id="UP000310066">
    <property type="component" value="Unassembled WGS sequence"/>
</dbReference>
<feature type="region of interest" description="Disordered" evidence="1">
    <location>
        <begin position="174"/>
        <end position="237"/>
    </location>
</feature>
<evidence type="ECO:0008006" key="5">
    <source>
        <dbReference type="Google" id="ProtNLM"/>
    </source>
</evidence>
<dbReference type="EMBL" id="NAJP01000075">
    <property type="protein sequence ID" value="TKA34943.1"/>
    <property type="molecule type" value="Genomic_DNA"/>
</dbReference>
<reference evidence="3 4" key="1">
    <citation type="submission" date="2017-03" db="EMBL/GenBank/DDBJ databases">
        <title>Genomes of endolithic fungi from Antarctica.</title>
        <authorList>
            <person name="Coleine C."/>
            <person name="Masonjones S."/>
            <person name="Stajich J.E."/>
        </authorList>
    </citation>
    <scope>NUCLEOTIDE SEQUENCE [LARGE SCALE GENOMIC DNA]</scope>
    <source>
        <strain evidence="3 4">CCFEE 5311</strain>
    </source>
</reference>
<dbReference type="InterPro" id="IPR025187">
    <property type="entry name" value="DUF4112"/>
</dbReference>
<dbReference type="AlphaFoldDB" id="A0A4U0UH57"/>
<comment type="caution">
    <text evidence="3">The sequence shown here is derived from an EMBL/GenBank/DDBJ whole genome shotgun (WGS) entry which is preliminary data.</text>
</comment>
<evidence type="ECO:0000256" key="2">
    <source>
        <dbReference type="SAM" id="Phobius"/>
    </source>
</evidence>
<evidence type="ECO:0000256" key="1">
    <source>
        <dbReference type="SAM" id="MobiDB-lite"/>
    </source>
</evidence>
<dbReference type="PANTHER" id="PTHR35519:SF2">
    <property type="entry name" value="PH DOMAIN PROTEIN"/>
    <property type="match status" value="1"/>
</dbReference>
<dbReference type="OrthoDB" id="2103474at2759"/>
<protein>
    <recommendedName>
        <fullName evidence="5">DUF4112 domain-containing protein</fullName>
    </recommendedName>
</protein>
<proteinExistence type="predicted"/>